<dbReference type="EMBL" id="KN824320">
    <property type="protein sequence ID" value="KIM24816.1"/>
    <property type="molecule type" value="Genomic_DNA"/>
</dbReference>
<dbReference type="HOGENOM" id="CLU_960309_0_0_1"/>
<feature type="region of interest" description="Disordered" evidence="1">
    <location>
        <begin position="82"/>
        <end position="105"/>
    </location>
</feature>
<protein>
    <submittedName>
        <fullName evidence="2">Uncharacterized protein</fullName>
    </submittedName>
</protein>
<gene>
    <name evidence="2" type="ORF">M408DRAFT_10807</name>
</gene>
<evidence type="ECO:0000313" key="2">
    <source>
        <dbReference type="EMBL" id="KIM24816.1"/>
    </source>
</evidence>
<proteinExistence type="predicted"/>
<organism evidence="2 3">
    <name type="scientific">Serendipita vermifera MAFF 305830</name>
    <dbReference type="NCBI Taxonomy" id="933852"/>
    <lineage>
        <taxon>Eukaryota</taxon>
        <taxon>Fungi</taxon>
        <taxon>Dikarya</taxon>
        <taxon>Basidiomycota</taxon>
        <taxon>Agaricomycotina</taxon>
        <taxon>Agaricomycetes</taxon>
        <taxon>Sebacinales</taxon>
        <taxon>Serendipitaceae</taxon>
        <taxon>Serendipita</taxon>
    </lineage>
</organism>
<name>A0A0C3AZW9_SERVB</name>
<accession>A0A0C3AZW9</accession>
<feature type="region of interest" description="Disordered" evidence="1">
    <location>
        <begin position="236"/>
        <end position="263"/>
    </location>
</feature>
<evidence type="ECO:0000256" key="1">
    <source>
        <dbReference type="SAM" id="MobiDB-lite"/>
    </source>
</evidence>
<feature type="compositionally biased region" description="Basic and acidic residues" evidence="1">
    <location>
        <begin position="245"/>
        <end position="263"/>
    </location>
</feature>
<reference evidence="3" key="2">
    <citation type="submission" date="2015-01" db="EMBL/GenBank/DDBJ databases">
        <title>Evolutionary Origins and Diversification of the Mycorrhizal Mutualists.</title>
        <authorList>
            <consortium name="DOE Joint Genome Institute"/>
            <consortium name="Mycorrhizal Genomics Consortium"/>
            <person name="Kohler A."/>
            <person name="Kuo A."/>
            <person name="Nagy L.G."/>
            <person name="Floudas D."/>
            <person name="Copeland A."/>
            <person name="Barry K.W."/>
            <person name="Cichocki N."/>
            <person name="Veneault-Fourrey C."/>
            <person name="LaButti K."/>
            <person name="Lindquist E.A."/>
            <person name="Lipzen A."/>
            <person name="Lundell T."/>
            <person name="Morin E."/>
            <person name="Murat C."/>
            <person name="Riley R."/>
            <person name="Ohm R."/>
            <person name="Sun H."/>
            <person name="Tunlid A."/>
            <person name="Henrissat B."/>
            <person name="Grigoriev I.V."/>
            <person name="Hibbett D.S."/>
            <person name="Martin F."/>
        </authorList>
    </citation>
    <scope>NUCLEOTIDE SEQUENCE [LARGE SCALE GENOMIC DNA]</scope>
    <source>
        <strain evidence="3">MAFF 305830</strain>
    </source>
</reference>
<dbReference type="AlphaFoldDB" id="A0A0C3AZW9"/>
<dbReference type="Proteomes" id="UP000054097">
    <property type="component" value="Unassembled WGS sequence"/>
</dbReference>
<evidence type="ECO:0000313" key="3">
    <source>
        <dbReference type="Proteomes" id="UP000054097"/>
    </source>
</evidence>
<reference evidence="2 3" key="1">
    <citation type="submission" date="2014-04" db="EMBL/GenBank/DDBJ databases">
        <authorList>
            <consortium name="DOE Joint Genome Institute"/>
            <person name="Kuo A."/>
            <person name="Zuccaro A."/>
            <person name="Kohler A."/>
            <person name="Nagy L.G."/>
            <person name="Floudas D."/>
            <person name="Copeland A."/>
            <person name="Barry K.W."/>
            <person name="Cichocki N."/>
            <person name="Veneault-Fourrey C."/>
            <person name="LaButti K."/>
            <person name="Lindquist E.A."/>
            <person name="Lipzen A."/>
            <person name="Lundell T."/>
            <person name="Morin E."/>
            <person name="Murat C."/>
            <person name="Sun H."/>
            <person name="Tunlid A."/>
            <person name="Henrissat B."/>
            <person name="Grigoriev I.V."/>
            <person name="Hibbett D.S."/>
            <person name="Martin F."/>
            <person name="Nordberg H.P."/>
            <person name="Cantor M.N."/>
            <person name="Hua S.X."/>
        </authorList>
    </citation>
    <scope>NUCLEOTIDE SEQUENCE [LARGE SCALE GENOMIC DNA]</scope>
    <source>
        <strain evidence="2 3">MAFF 305830</strain>
    </source>
</reference>
<keyword evidence="3" id="KW-1185">Reference proteome</keyword>
<sequence>MPAASELVLASLAERGTSRPRFTEEQQTYMAHLTPHMRNAHPNLDDEALMSLVVSYMFGEGEDNEQWMEQVNEAKQRIQVTVQEESPPLSPCSTSSDIESEPPEETIAPDVSSITHKTLLATIHQLVGGTNESRVLMSDVLRLLQTQYPNADTDVLFSFVMQAEDERVVRCKYDEEGVQWISAISREKIPLIATTAQASTTSDVPDPPSSPVEARTLKPLSAGTRPVFEELVLQKDAQGPSNLEGVERKLRDDGGRGHLRDDSYPLRTVQAAKRVKREKVKISTKRASET</sequence>